<feature type="region of interest" description="Disordered" evidence="1">
    <location>
        <begin position="73"/>
        <end position="136"/>
    </location>
</feature>
<dbReference type="Proteomes" id="UP001551011">
    <property type="component" value="Unassembled WGS sequence"/>
</dbReference>
<evidence type="ECO:0000313" key="3">
    <source>
        <dbReference type="Proteomes" id="UP001551011"/>
    </source>
</evidence>
<gene>
    <name evidence="2" type="ORF">AB0H04_27340</name>
</gene>
<evidence type="ECO:0000256" key="1">
    <source>
        <dbReference type="SAM" id="MobiDB-lite"/>
    </source>
</evidence>
<protein>
    <submittedName>
        <fullName evidence="2">Uncharacterized protein</fullName>
    </submittedName>
</protein>
<evidence type="ECO:0000313" key="2">
    <source>
        <dbReference type="EMBL" id="MEU5710544.1"/>
    </source>
</evidence>
<sequence length="136" mass="13252">MHHPARTAPRSGSARRSAVAVLAGVVVMLLAAVGLAGPATTGGSAAVAAAAAGHYADAGPHADDGCGLVRIARAASRQDPHREPPAPHCHPAPCPQGTTVTPPRPAGLTESTGHVPSSGCHAPPDRGRAPPGASGT</sequence>
<feature type="compositionally biased region" description="Basic and acidic residues" evidence="1">
    <location>
        <begin position="76"/>
        <end position="85"/>
    </location>
</feature>
<name>A0ABV3AF54_9ACTN</name>
<dbReference type="EMBL" id="JBFAEG010000021">
    <property type="protein sequence ID" value="MEU5710544.1"/>
    <property type="molecule type" value="Genomic_DNA"/>
</dbReference>
<accession>A0ABV3AF54</accession>
<comment type="caution">
    <text evidence="2">The sequence shown here is derived from an EMBL/GenBank/DDBJ whole genome shotgun (WGS) entry which is preliminary data.</text>
</comment>
<keyword evidence="3" id="KW-1185">Reference proteome</keyword>
<organism evidence="2 3">
    <name type="scientific">Streptomyces flaveolus</name>
    <dbReference type="NCBI Taxonomy" id="67297"/>
    <lineage>
        <taxon>Bacteria</taxon>
        <taxon>Bacillati</taxon>
        <taxon>Actinomycetota</taxon>
        <taxon>Actinomycetes</taxon>
        <taxon>Kitasatosporales</taxon>
        <taxon>Streptomycetaceae</taxon>
        <taxon>Streptomyces</taxon>
    </lineage>
</organism>
<proteinExistence type="predicted"/>
<dbReference type="RefSeq" id="WP_158712569.1">
    <property type="nucleotide sequence ID" value="NZ_JBEXDP010000082.1"/>
</dbReference>
<reference evidence="2 3" key="1">
    <citation type="submission" date="2024-06" db="EMBL/GenBank/DDBJ databases">
        <title>The Natural Products Discovery Center: Release of the First 8490 Sequenced Strains for Exploring Actinobacteria Biosynthetic Diversity.</title>
        <authorList>
            <person name="Kalkreuter E."/>
            <person name="Kautsar S.A."/>
            <person name="Yang D."/>
            <person name="Bader C.D."/>
            <person name="Teijaro C.N."/>
            <person name="Fluegel L."/>
            <person name="Davis C.M."/>
            <person name="Simpson J.R."/>
            <person name="Lauterbach L."/>
            <person name="Steele A.D."/>
            <person name="Gui C."/>
            <person name="Meng S."/>
            <person name="Li G."/>
            <person name="Viehrig K."/>
            <person name="Ye F."/>
            <person name="Su P."/>
            <person name="Kiefer A.F."/>
            <person name="Nichols A."/>
            <person name="Cepeda A.J."/>
            <person name="Yan W."/>
            <person name="Fan B."/>
            <person name="Jiang Y."/>
            <person name="Adhikari A."/>
            <person name="Zheng C.-J."/>
            <person name="Schuster L."/>
            <person name="Cowan T.M."/>
            <person name="Smanski M.J."/>
            <person name="Chevrette M.G."/>
            <person name="De Carvalho L.P.S."/>
            <person name="Shen B."/>
        </authorList>
    </citation>
    <scope>NUCLEOTIDE SEQUENCE [LARGE SCALE GENOMIC DNA]</scope>
    <source>
        <strain evidence="2 3">NPDC020594</strain>
    </source>
</reference>